<sequence length="111" mass="12997">MFKIMKQYTQEIIEKFGTLSKKVATHYVVIGEELGFSEQEIEDLSIAGAIMGYEIHQKKKDEKCRKKYKIAPYLTWWMRYSVHKAFSGKILEMAMSEKEKADKILLALLDE</sequence>
<evidence type="ECO:0000313" key="1">
    <source>
        <dbReference type="EMBL" id="OGY68714.1"/>
    </source>
</evidence>
<dbReference type="EMBL" id="MHJO01000030">
    <property type="protein sequence ID" value="OGY68714.1"/>
    <property type="molecule type" value="Genomic_DNA"/>
</dbReference>
<protein>
    <submittedName>
        <fullName evidence="1">Uncharacterized protein</fullName>
    </submittedName>
</protein>
<name>A0A1G1ZVX9_9BACT</name>
<evidence type="ECO:0000313" key="2">
    <source>
        <dbReference type="Proteomes" id="UP000176611"/>
    </source>
</evidence>
<dbReference type="Proteomes" id="UP000176611">
    <property type="component" value="Unassembled WGS sequence"/>
</dbReference>
<gene>
    <name evidence="1" type="ORF">A2586_00810</name>
</gene>
<reference evidence="1 2" key="1">
    <citation type="journal article" date="2016" name="Nat. Commun.">
        <title>Thousands of microbial genomes shed light on interconnected biogeochemical processes in an aquifer system.</title>
        <authorList>
            <person name="Anantharaman K."/>
            <person name="Brown C.T."/>
            <person name="Hug L.A."/>
            <person name="Sharon I."/>
            <person name="Castelle C.J."/>
            <person name="Probst A.J."/>
            <person name="Thomas B.C."/>
            <person name="Singh A."/>
            <person name="Wilkins M.J."/>
            <person name="Karaoz U."/>
            <person name="Brodie E.L."/>
            <person name="Williams K.H."/>
            <person name="Hubbard S.S."/>
            <person name="Banfield J.F."/>
        </authorList>
    </citation>
    <scope>NUCLEOTIDE SEQUENCE [LARGE SCALE GENOMIC DNA]</scope>
</reference>
<dbReference type="AlphaFoldDB" id="A0A1G1ZVX9"/>
<accession>A0A1G1ZVX9</accession>
<comment type="caution">
    <text evidence="1">The sequence shown here is derived from an EMBL/GenBank/DDBJ whole genome shotgun (WGS) entry which is preliminary data.</text>
</comment>
<proteinExistence type="predicted"/>
<organism evidence="1 2">
    <name type="scientific">Candidatus Harrisonbacteria bacterium RIFOXYD1_FULL_40_9</name>
    <dbReference type="NCBI Taxonomy" id="1798412"/>
    <lineage>
        <taxon>Bacteria</taxon>
        <taxon>Candidatus Harrisoniibacteriota</taxon>
    </lineage>
</organism>